<feature type="signal peptide" evidence="1">
    <location>
        <begin position="1"/>
        <end position="17"/>
    </location>
</feature>
<feature type="chain" id="PRO_5011469199" evidence="1">
    <location>
        <begin position="18"/>
        <end position="393"/>
    </location>
</feature>
<organism evidence="2 3">
    <name type="scientific">Paracoccus homiensis</name>
    <dbReference type="NCBI Taxonomy" id="364199"/>
    <lineage>
        <taxon>Bacteria</taxon>
        <taxon>Pseudomonadati</taxon>
        <taxon>Pseudomonadota</taxon>
        <taxon>Alphaproteobacteria</taxon>
        <taxon>Rhodobacterales</taxon>
        <taxon>Paracoccaceae</taxon>
        <taxon>Paracoccus</taxon>
    </lineage>
</organism>
<accession>A0A1I0F8N1</accession>
<protein>
    <submittedName>
        <fullName evidence="2">Uncharacterized protein</fullName>
    </submittedName>
</protein>
<evidence type="ECO:0000313" key="3">
    <source>
        <dbReference type="Proteomes" id="UP000199180"/>
    </source>
</evidence>
<dbReference type="STRING" id="364199.SAMN04489858_106111"/>
<dbReference type="EMBL" id="FOHO01000006">
    <property type="protein sequence ID" value="SET53821.1"/>
    <property type="molecule type" value="Genomic_DNA"/>
</dbReference>
<evidence type="ECO:0000256" key="1">
    <source>
        <dbReference type="SAM" id="SignalP"/>
    </source>
</evidence>
<sequence length="393" mass="42986">MRGFLCLLCLLAGPAMAEDSTTSGMIAARGLGATQQHLQDSPADPSRDMALGAVTFLRGLEDAWQARWRIGATDPLIPAPILGTALPANPAPEPMRASFVNDLSRELRQAMQDSRAALQSDDPDAALILRLDDLWLDVDADGRRGPSESLTALAGFPSASEGATIRFDHADIAWLRAYTHLIEAMATLTLAFDPQPALQRTIDLQTEISRQFAEPPGQMARAPNMHMQARAFGPTADRLAVVIQTLRQQPDPDLIADTDAQLRQMIAENRLFWDRVRQEQDNDREWIPNDAQQAALGFALPQGTGPAWLAVLDAAQDMLDGRQLIPFWRLAPGHGVDLSLWIKDPQPVDLVGWVQGSAALPYLRQGLTLGGDVFENVTQMFGARTGMYMVLLN</sequence>
<keyword evidence="3" id="KW-1185">Reference proteome</keyword>
<dbReference type="AlphaFoldDB" id="A0A1I0F8N1"/>
<gene>
    <name evidence="2" type="ORF">SAMN04489858_106111</name>
</gene>
<dbReference type="Proteomes" id="UP000199180">
    <property type="component" value="Unassembled WGS sequence"/>
</dbReference>
<evidence type="ECO:0000313" key="2">
    <source>
        <dbReference type="EMBL" id="SET53821.1"/>
    </source>
</evidence>
<name>A0A1I0F8N1_9RHOB</name>
<keyword evidence="1" id="KW-0732">Signal</keyword>
<reference evidence="2 3" key="1">
    <citation type="submission" date="2016-10" db="EMBL/GenBank/DDBJ databases">
        <authorList>
            <person name="de Groot N.N."/>
        </authorList>
    </citation>
    <scope>NUCLEOTIDE SEQUENCE [LARGE SCALE GENOMIC DNA]</scope>
    <source>
        <strain evidence="2 3">DSM 17862</strain>
    </source>
</reference>
<proteinExistence type="predicted"/>